<evidence type="ECO:0000256" key="5">
    <source>
        <dbReference type="ARBA" id="ARBA00023136"/>
    </source>
</evidence>
<evidence type="ECO:0000313" key="8">
    <source>
        <dbReference type="EMBL" id="PKC15954.1"/>
    </source>
</evidence>
<evidence type="ECO:0000313" key="11">
    <source>
        <dbReference type="Proteomes" id="UP000232722"/>
    </source>
</evidence>
<accession>A0A2I1ETD9</accession>
<dbReference type="VEuPathDB" id="FungiDB:FUN_021563"/>
<proteinExistence type="inferred from homology"/>
<comment type="subcellular location">
    <subcellularLocation>
        <location evidence="1">Membrane</location>
        <topology evidence="1">Multi-pass membrane protein</topology>
    </subcellularLocation>
</comment>
<dbReference type="AlphaFoldDB" id="A0A2I1ETD9"/>
<dbReference type="Gene3D" id="6.10.110.10">
    <property type="match status" value="1"/>
</dbReference>
<reference evidence="7" key="5">
    <citation type="submission" date="2020-05" db="EMBL/GenBank/DDBJ databases">
        <authorList>
            <person name="Rincon C."/>
            <person name="Sanders R I."/>
            <person name="Robbins C."/>
            <person name="Chaturvedi A."/>
        </authorList>
    </citation>
    <scope>NUCLEOTIDE SEQUENCE</scope>
    <source>
        <strain evidence="7">CHB12</strain>
    </source>
</reference>
<dbReference type="InterPro" id="IPR009311">
    <property type="entry name" value="IFI6/IFI27-like"/>
</dbReference>
<reference evidence="9 10" key="3">
    <citation type="submission" date="2017-10" db="EMBL/GenBank/DDBJ databases">
        <title>Extensive intraspecific genome diversity in a model arbuscular mycorrhizal fungus.</title>
        <authorList>
            <person name="Chen E.C.H."/>
            <person name="Morin E."/>
            <person name="Baudet D."/>
            <person name="Noel J."/>
            <person name="Ndikumana S."/>
            <person name="Charron P."/>
            <person name="St-Onge C."/>
            <person name="Giorgi J."/>
            <person name="Grigoriev I.V."/>
            <person name="Roux C."/>
            <person name="Martin F.M."/>
            <person name="Corradi N."/>
        </authorList>
    </citation>
    <scope>NUCLEOTIDE SEQUENCE [LARGE SCALE GENOMIC DNA]</scope>
    <source>
        <strain evidence="9 10">A1</strain>
    </source>
</reference>
<dbReference type="Proteomes" id="UP000232688">
    <property type="component" value="Unassembled WGS sequence"/>
</dbReference>
<dbReference type="VEuPathDB" id="FungiDB:RhiirFUN_003389"/>
<name>A0A2I1ETD9_9GLOM</name>
<comment type="similarity">
    <text evidence="2">Belongs to the IFI6/IFI27 family.</text>
</comment>
<evidence type="ECO:0000256" key="3">
    <source>
        <dbReference type="ARBA" id="ARBA00022692"/>
    </source>
</evidence>
<gene>
    <name evidence="7" type="ORF">CHRIB12_LOCUS20192</name>
    <name evidence="9" type="ORF">RhiirA1_530770</name>
    <name evidence="8" type="ORF">RhiirA5_494142</name>
</gene>
<comment type="caution">
    <text evidence="7">The sequence shown here is derived from an EMBL/GenBank/DDBJ whole genome shotgun (WGS) entry which is preliminary data.</text>
</comment>
<sequence length="308" mass="33841">MTILVSDAKLFAIVLYSTFVNNEHLPSVRDIWKNSWVTGASGALVIGLVGAIVVPLILSAIICGLGFGVEGVAAGSFGSWFMSLYGGMIARGSLVSILQSIGAAGLGTLGTSISSSFGAAIGILIGAIGGSNIATYFKEMDLNDSENKIFGSLVQIEQNTYQNNHHMIVFTLMPALLYNETVLRCFFETFIASSSFVESKLFRFNFKENNLSKLKSEQEKVNHTAYNLLIGNDKEFKVKSIFHNDLLIGYNLNLNNYQSSNDKVKLLADIWKLINGNIVLDIDIDKIRDQFHDQIQSLLNYFHGGFKL</sequence>
<feature type="transmembrane region" description="Helical" evidence="6">
    <location>
        <begin position="113"/>
        <end position="137"/>
    </location>
</feature>
<dbReference type="InterPro" id="IPR038213">
    <property type="entry name" value="IFI6/IFI27-like_sf"/>
</dbReference>
<reference evidence="9 10" key="4">
    <citation type="submission" date="2017-10" db="EMBL/GenBank/DDBJ databases">
        <title>Genome analyses suggest a sexual origin of heterokaryosis in a supposedly ancient asexual fungus.</title>
        <authorList>
            <person name="Corradi N."/>
            <person name="Sedzielewska K."/>
            <person name="Noel J."/>
            <person name="Charron P."/>
            <person name="Farinelli L."/>
            <person name="Marton T."/>
            <person name="Kruger M."/>
            <person name="Pelin A."/>
            <person name="Brachmann A."/>
            <person name="Corradi N."/>
        </authorList>
    </citation>
    <scope>NUCLEOTIDE SEQUENCE [LARGE SCALE GENOMIC DNA]</scope>
    <source>
        <strain evidence="9 10">A1</strain>
    </source>
</reference>
<dbReference type="PANTHER" id="PTHR16932">
    <property type="entry name" value="INTERFERON ALPHA-INDUCIBLE PROTEIN 27"/>
    <property type="match status" value="1"/>
</dbReference>
<dbReference type="Proteomes" id="UP000684084">
    <property type="component" value="Unassembled WGS sequence"/>
</dbReference>
<evidence type="ECO:0000256" key="6">
    <source>
        <dbReference type="SAM" id="Phobius"/>
    </source>
</evidence>
<feature type="transmembrane region" description="Helical" evidence="6">
    <location>
        <begin position="43"/>
        <end position="68"/>
    </location>
</feature>
<evidence type="ECO:0000313" key="7">
    <source>
        <dbReference type="EMBL" id="CAB5387522.1"/>
    </source>
</evidence>
<evidence type="ECO:0000313" key="12">
    <source>
        <dbReference type="Proteomes" id="UP000684084"/>
    </source>
</evidence>
<dbReference type="EMBL" id="LLXJ01000066">
    <property type="protein sequence ID" value="PKC15954.1"/>
    <property type="molecule type" value="Genomic_DNA"/>
</dbReference>
<keyword evidence="4 6" id="KW-1133">Transmembrane helix</keyword>
<protein>
    <submittedName>
        <fullName evidence="7">Uncharacterized protein</fullName>
    </submittedName>
</protein>
<reference evidence="8 11" key="2">
    <citation type="submission" date="2017-09" db="EMBL/GenBank/DDBJ databases">
        <title>Extensive intraspecific genome diversity in a model arbuscular mycorrhizal fungus.</title>
        <authorList>
            <person name="Chen E.C."/>
            <person name="Morin E."/>
            <person name="Beaudet D."/>
            <person name="Noel J."/>
            <person name="Ndikumana S."/>
            <person name="Charron P."/>
            <person name="St-Onge C."/>
            <person name="Giorgi J."/>
            <person name="Grigoriev I.V."/>
            <person name="Roux C."/>
            <person name="Martin F.M."/>
            <person name="Corradi N."/>
        </authorList>
    </citation>
    <scope>NUCLEOTIDE SEQUENCE [LARGE SCALE GENOMIC DNA]</scope>
    <source>
        <strain evidence="8 11">A5</strain>
    </source>
</reference>
<evidence type="ECO:0000313" key="10">
    <source>
        <dbReference type="Proteomes" id="UP000232688"/>
    </source>
</evidence>
<dbReference type="VEuPathDB" id="FungiDB:RhiirA1_530770"/>
<evidence type="ECO:0000313" key="9">
    <source>
        <dbReference type="EMBL" id="PKC72991.1"/>
    </source>
</evidence>
<dbReference type="GO" id="GO:0016020">
    <property type="term" value="C:membrane"/>
    <property type="evidence" value="ECO:0007669"/>
    <property type="project" value="UniProtKB-SubCell"/>
</dbReference>
<feature type="transmembrane region" description="Helical" evidence="6">
    <location>
        <begin position="80"/>
        <end position="101"/>
    </location>
</feature>
<reference evidence="8 11" key="1">
    <citation type="submission" date="2016-04" db="EMBL/GenBank/DDBJ databases">
        <title>Genome analyses suggest a sexual origin of heterokaryosis in a supposedly ancient asexual fungus.</title>
        <authorList>
            <person name="Ropars J."/>
            <person name="Sedzielewska K."/>
            <person name="Noel J."/>
            <person name="Charron P."/>
            <person name="Farinelli L."/>
            <person name="Marton T."/>
            <person name="Kruger M."/>
            <person name="Pelin A."/>
            <person name="Brachmann A."/>
            <person name="Corradi N."/>
        </authorList>
    </citation>
    <scope>NUCLEOTIDE SEQUENCE [LARGE SCALE GENOMIC DNA]</scope>
    <source>
        <strain evidence="8 11">A5</strain>
    </source>
</reference>
<dbReference type="OrthoDB" id="440424at2759"/>
<organism evidence="7 12">
    <name type="scientific">Rhizophagus irregularis</name>
    <dbReference type="NCBI Taxonomy" id="588596"/>
    <lineage>
        <taxon>Eukaryota</taxon>
        <taxon>Fungi</taxon>
        <taxon>Fungi incertae sedis</taxon>
        <taxon>Mucoromycota</taxon>
        <taxon>Glomeromycotina</taxon>
        <taxon>Glomeromycetes</taxon>
        <taxon>Glomerales</taxon>
        <taxon>Glomeraceae</taxon>
        <taxon>Rhizophagus</taxon>
    </lineage>
</organism>
<dbReference type="Pfam" id="PF06140">
    <property type="entry name" value="Ifi-6-16"/>
    <property type="match status" value="1"/>
</dbReference>
<dbReference type="EMBL" id="LLXH01000105">
    <property type="protein sequence ID" value="PKC72991.1"/>
    <property type="molecule type" value="Genomic_DNA"/>
</dbReference>
<keyword evidence="3 6" id="KW-0812">Transmembrane</keyword>
<dbReference type="Proteomes" id="UP000232722">
    <property type="component" value="Unassembled WGS sequence"/>
</dbReference>
<evidence type="ECO:0000256" key="2">
    <source>
        <dbReference type="ARBA" id="ARBA00007262"/>
    </source>
</evidence>
<evidence type="ECO:0000256" key="4">
    <source>
        <dbReference type="ARBA" id="ARBA00022989"/>
    </source>
</evidence>
<dbReference type="PANTHER" id="PTHR16932:SF18">
    <property type="entry name" value="INTERFERON, ALPHA-INDUCIBLE PROTEIN 27-LIKE 2"/>
    <property type="match status" value="1"/>
</dbReference>
<evidence type="ECO:0000256" key="1">
    <source>
        <dbReference type="ARBA" id="ARBA00004141"/>
    </source>
</evidence>
<keyword evidence="5 6" id="KW-0472">Membrane</keyword>
<dbReference type="EMBL" id="CAGKOT010000058">
    <property type="protein sequence ID" value="CAB5387522.1"/>
    <property type="molecule type" value="Genomic_DNA"/>
</dbReference>